<feature type="domain" description="Pyridoxamine 5'-phosphate oxidase N-terminal" evidence="2">
    <location>
        <begin position="5"/>
        <end position="125"/>
    </location>
</feature>
<dbReference type="SUPFAM" id="SSF50475">
    <property type="entry name" value="FMN-binding split barrel"/>
    <property type="match status" value="1"/>
</dbReference>
<name>A0A4R5DNA6_9ACTN</name>
<proteinExistence type="predicted"/>
<keyword evidence="1" id="KW-0560">Oxidoreductase</keyword>
<accession>A0A4R5DNA6</accession>
<protein>
    <submittedName>
        <fullName evidence="3">PPOX class F420-dependent oxidoreductase</fullName>
    </submittedName>
</protein>
<dbReference type="InterPro" id="IPR012349">
    <property type="entry name" value="Split_barrel_FMN-bd"/>
</dbReference>
<dbReference type="InterPro" id="IPR052019">
    <property type="entry name" value="F420H2_bilvrd_red/Heme_oxyg"/>
</dbReference>
<dbReference type="PANTHER" id="PTHR35176">
    <property type="entry name" value="HEME OXYGENASE HI_0854-RELATED"/>
    <property type="match status" value="1"/>
</dbReference>
<dbReference type="NCBIfam" id="TIGR03618">
    <property type="entry name" value="Rv1155_F420"/>
    <property type="match status" value="1"/>
</dbReference>
<dbReference type="AlphaFoldDB" id="A0A4R5DNA6"/>
<dbReference type="GO" id="GO:0005829">
    <property type="term" value="C:cytosol"/>
    <property type="evidence" value="ECO:0007669"/>
    <property type="project" value="TreeGrafter"/>
</dbReference>
<dbReference type="InterPro" id="IPR011576">
    <property type="entry name" value="Pyridox_Oxase_N"/>
</dbReference>
<sequence>MPALSDTARDLFSRPIPGWATVIDADGRPHNSIVWVDLDGDEVIFNTAAGRVKERHLRENDVVSISVLDPENAWRWVSVTGTATLSTADGDEVIDRLAKKYLDADSYPFRKEGEQRVTVRVSVDQLLEEAA</sequence>
<dbReference type="Proteomes" id="UP000294739">
    <property type="component" value="Unassembled WGS sequence"/>
</dbReference>
<dbReference type="InParanoid" id="A0A4R5DNA6"/>
<reference evidence="3 4" key="1">
    <citation type="submission" date="2019-03" db="EMBL/GenBank/DDBJ databases">
        <title>Draft genome sequences of novel Actinobacteria.</title>
        <authorList>
            <person name="Sahin N."/>
            <person name="Ay H."/>
            <person name="Saygin H."/>
        </authorList>
    </citation>
    <scope>NUCLEOTIDE SEQUENCE [LARGE SCALE GENOMIC DNA]</scope>
    <source>
        <strain evidence="3 4">5K138</strain>
    </source>
</reference>
<evidence type="ECO:0000256" key="1">
    <source>
        <dbReference type="ARBA" id="ARBA00023002"/>
    </source>
</evidence>
<dbReference type="Pfam" id="PF01243">
    <property type="entry name" value="PNPOx_N"/>
    <property type="match status" value="1"/>
</dbReference>
<dbReference type="GO" id="GO:0016627">
    <property type="term" value="F:oxidoreductase activity, acting on the CH-CH group of donors"/>
    <property type="evidence" value="ECO:0007669"/>
    <property type="project" value="TreeGrafter"/>
</dbReference>
<dbReference type="InterPro" id="IPR019920">
    <property type="entry name" value="F420-binding_dom_put"/>
</dbReference>
<organism evidence="3 4">
    <name type="scientific">Jiangella asiatica</name>
    <dbReference type="NCBI Taxonomy" id="2530372"/>
    <lineage>
        <taxon>Bacteria</taxon>
        <taxon>Bacillati</taxon>
        <taxon>Actinomycetota</taxon>
        <taxon>Actinomycetes</taxon>
        <taxon>Jiangellales</taxon>
        <taxon>Jiangellaceae</taxon>
        <taxon>Jiangella</taxon>
    </lineage>
</organism>
<dbReference type="EMBL" id="SMKZ01000001">
    <property type="protein sequence ID" value="TDE15802.1"/>
    <property type="molecule type" value="Genomic_DNA"/>
</dbReference>
<dbReference type="PANTHER" id="PTHR35176:SF6">
    <property type="entry name" value="HEME OXYGENASE HI_0854-RELATED"/>
    <property type="match status" value="1"/>
</dbReference>
<gene>
    <name evidence="3" type="ORF">E1269_00410</name>
</gene>
<keyword evidence="4" id="KW-1185">Reference proteome</keyword>
<comment type="caution">
    <text evidence="3">The sequence shown here is derived from an EMBL/GenBank/DDBJ whole genome shotgun (WGS) entry which is preliminary data.</text>
</comment>
<evidence type="ECO:0000313" key="3">
    <source>
        <dbReference type="EMBL" id="TDE15802.1"/>
    </source>
</evidence>
<dbReference type="GO" id="GO:0070967">
    <property type="term" value="F:coenzyme F420 binding"/>
    <property type="evidence" value="ECO:0007669"/>
    <property type="project" value="TreeGrafter"/>
</dbReference>
<evidence type="ECO:0000259" key="2">
    <source>
        <dbReference type="Pfam" id="PF01243"/>
    </source>
</evidence>
<dbReference type="OrthoDB" id="162914at2"/>
<dbReference type="RefSeq" id="WP_131889865.1">
    <property type="nucleotide sequence ID" value="NZ_SMKZ01000001.1"/>
</dbReference>
<dbReference type="Gene3D" id="2.30.110.10">
    <property type="entry name" value="Electron Transport, Fmn-binding Protein, Chain A"/>
    <property type="match status" value="1"/>
</dbReference>
<evidence type="ECO:0000313" key="4">
    <source>
        <dbReference type="Proteomes" id="UP000294739"/>
    </source>
</evidence>